<reference evidence="8" key="1">
    <citation type="journal article" date="2019" name="Int. J. Syst. Evol. Microbiol.">
        <title>The Global Catalogue of Microorganisms (GCM) 10K type strain sequencing project: providing services to taxonomists for standard genome sequencing and annotation.</title>
        <authorList>
            <consortium name="The Broad Institute Genomics Platform"/>
            <consortium name="The Broad Institute Genome Sequencing Center for Infectious Disease"/>
            <person name="Wu L."/>
            <person name="Ma J."/>
        </authorList>
    </citation>
    <scope>NUCLEOTIDE SEQUENCE [LARGE SCALE GENOMIC DNA]</scope>
    <source>
        <strain evidence="8">JCM 8736</strain>
    </source>
</reference>
<dbReference type="SUPFAM" id="SSF58014">
    <property type="entry name" value="Coiled-coil domain of nucleotide exchange factor GrpE"/>
    <property type="match status" value="1"/>
</dbReference>
<keyword evidence="2 3" id="KW-0143">Chaperone</keyword>
<dbReference type="Proteomes" id="UP001501577">
    <property type="component" value="Unassembled WGS sequence"/>
</dbReference>
<dbReference type="NCBIfam" id="NF010738">
    <property type="entry name" value="PRK14140.1"/>
    <property type="match status" value="1"/>
</dbReference>
<dbReference type="PRINTS" id="PR00773">
    <property type="entry name" value="GRPEPROTEIN"/>
</dbReference>
<keyword evidence="8" id="KW-1185">Reference proteome</keyword>
<gene>
    <name evidence="3 7" type="primary">grpE</name>
    <name evidence="7" type="ORF">GCM10019998_00830</name>
</gene>
<evidence type="ECO:0000256" key="3">
    <source>
        <dbReference type="HAMAP-Rule" id="MF_01151"/>
    </source>
</evidence>
<dbReference type="CDD" id="cd00446">
    <property type="entry name" value="GrpE"/>
    <property type="match status" value="1"/>
</dbReference>
<sequence>MSDKEKKAEEVEETFSSEVNEDKAAVENEDQTVEETEDESVQSISEVDELKAQLDEMEDKYLRASAELTNMNNRFRNERQMLQKYRSQDLGKKLLPALDNLERAVAIEVEDEQNENLKKGVEMTLESLRSAMQEEGIEEISAKGETFDPTLHQAVQTVPATEDHPAETVVEVLQKGYKLYDRVLRASMVVVAQ</sequence>
<evidence type="ECO:0000313" key="7">
    <source>
        <dbReference type="EMBL" id="GAA3008596.1"/>
    </source>
</evidence>
<dbReference type="PANTHER" id="PTHR21237:SF23">
    <property type="entry name" value="GRPE PROTEIN HOMOLOG, MITOCHONDRIAL"/>
    <property type="match status" value="1"/>
</dbReference>
<dbReference type="HAMAP" id="MF_01151">
    <property type="entry name" value="GrpE"/>
    <property type="match status" value="1"/>
</dbReference>
<dbReference type="Gene3D" id="3.90.20.20">
    <property type="match status" value="1"/>
</dbReference>
<dbReference type="InterPro" id="IPR000740">
    <property type="entry name" value="GrpE"/>
</dbReference>
<dbReference type="NCBIfam" id="NF010753">
    <property type="entry name" value="PRK14156.1"/>
    <property type="match status" value="1"/>
</dbReference>
<keyword evidence="3 4" id="KW-0346">Stress response</keyword>
<organism evidence="7 8">
    <name type="scientific">Tetragenococcus solitarius</name>
    <dbReference type="NCBI Taxonomy" id="71453"/>
    <lineage>
        <taxon>Bacteria</taxon>
        <taxon>Bacillati</taxon>
        <taxon>Bacillota</taxon>
        <taxon>Bacilli</taxon>
        <taxon>Lactobacillales</taxon>
        <taxon>Enterococcaceae</taxon>
        <taxon>Tetragenococcus</taxon>
    </lineage>
</organism>
<comment type="subcellular location">
    <subcellularLocation>
        <location evidence="3">Cytoplasm</location>
    </subcellularLocation>
</comment>
<dbReference type="NCBIfam" id="NF010759">
    <property type="entry name" value="PRK14162.1"/>
    <property type="match status" value="1"/>
</dbReference>
<evidence type="ECO:0000256" key="4">
    <source>
        <dbReference type="RuleBase" id="RU000639"/>
    </source>
</evidence>
<name>A0ABP6KFR7_9ENTE</name>
<dbReference type="InterPro" id="IPR013805">
    <property type="entry name" value="GrpE_CC"/>
</dbReference>
<accession>A0ABP6KFR7</accession>
<comment type="similarity">
    <text evidence="1 3 5">Belongs to the GrpE family.</text>
</comment>
<comment type="subunit">
    <text evidence="3">Homodimer.</text>
</comment>
<evidence type="ECO:0000256" key="1">
    <source>
        <dbReference type="ARBA" id="ARBA00009054"/>
    </source>
</evidence>
<dbReference type="Gene3D" id="2.30.22.10">
    <property type="entry name" value="Head domain of nucleotide exchange factor GrpE"/>
    <property type="match status" value="1"/>
</dbReference>
<dbReference type="RefSeq" id="WP_068707005.1">
    <property type="nucleotide sequence ID" value="NZ_BAAAXQ010000005.1"/>
</dbReference>
<feature type="compositionally biased region" description="Acidic residues" evidence="6">
    <location>
        <begin position="27"/>
        <end position="40"/>
    </location>
</feature>
<evidence type="ECO:0000256" key="6">
    <source>
        <dbReference type="SAM" id="MobiDB-lite"/>
    </source>
</evidence>
<dbReference type="InterPro" id="IPR009012">
    <property type="entry name" value="GrpE_head"/>
</dbReference>
<dbReference type="PANTHER" id="PTHR21237">
    <property type="entry name" value="GRPE PROTEIN"/>
    <property type="match status" value="1"/>
</dbReference>
<evidence type="ECO:0000256" key="5">
    <source>
        <dbReference type="RuleBase" id="RU004478"/>
    </source>
</evidence>
<dbReference type="SUPFAM" id="SSF51064">
    <property type="entry name" value="Head domain of nucleotide exchange factor GrpE"/>
    <property type="match status" value="1"/>
</dbReference>
<dbReference type="PROSITE" id="PS01071">
    <property type="entry name" value="GRPE"/>
    <property type="match status" value="1"/>
</dbReference>
<dbReference type="EMBL" id="BAAAXQ010000005">
    <property type="protein sequence ID" value="GAA3008596.1"/>
    <property type="molecule type" value="Genomic_DNA"/>
</dbReference>
<dbReference type="Pfam" id="PF01025">
    <property type="entry name" value="GrpE"/>
    <property type="match status" value="1"/>
</dbReference>
<keyword evidence="3" id="KW-0963">Cytoplasm</keyword>
<evidence type="ECO:0000256" key="2">
    <source>
        <dbReference type="ARBA" id="ARBA00023186"/>
    </source>
</evidence>
<feature type="region of interest" description="Disordered" evidence="6">
    <location>
        <begin position="1"/>
        <end position="45"/>
    </location>
</feature>
<comment type="caution">
    <text evidence="7">The sequence shown here is derived from an EMBL/GenBank/DDBJ whole genome shotgun (WGS) entry which is preliminary data.</text>
</comment>
<comment type="function">
    <text evidence="3 4">Participates actively in the response to hyperosmotic and heat shock by preventing the aggregation of stress-denatured proteins, in association with DnaK and GrpE. It is the nucleotide exchange factor for DnaK and may function as a thermosensor. Unfolded proteins bind initially to DnaJ; upon interaction with the DnaJ-bound protein, DnaK hydrolyzes its bound ATP, resulting in the formation of a stable complex. GrpE releases ADP from DnaK; ATP binding to DnaK triggers the release of the substrate protein, thus completing the reaction cycle. Several rounds of ATP-dependent interactions between DnaJ, DnaK and GrpE are required for fully efficient folding.</text>
</comment>
<protein>
    <recommendedName>
        <fullName evidence="3 4">Protein GrpE</fullName>
    </recommendedName>
    <alternativeName>
        <fullName evidence="3">HSP-70 cofactor</fullName>
    </alternativeName>
</protein>
<evidence type="ECO:0000313" key="8">
    <source>
        <dbReference type="Proteomes" id="UP001501577"/>
    </source>
</evidence>
<proteinExistence type="inferred from homology"/>